<accession>A0A6H5HA32</accession>
<protein>
    <submittedName>
        <fullName evidence="2">Uncharacterized protein</fullName>
    </submittedName>
</protein>
<gene>
    <name evidence="2" type="ORF">NTEN_LOCUS18413</name>
</gene>
<feature type="region of interest" description="Disordered" evidence="1">
    <location>
        <begin position="118"/>
        <end position="137"/>
    </location>
</feature>
<dbReference type="Proteomes" id="UP000479000">
    <property type="component" value="Unassembled WGS sequence"/>
</dbReference>
<reference evidence="2 3" key="1">
    <citation type="submission" date="2020-02" db="EMBL/GenBank/DDBJ databases">
        <authorList>
            <person name="Ferguson B K."/>
        </authorList>
    </citation>
    <scope>NUCLEOTIDE SEQUENCE [LARGE SCALE GENOMIC DNA]</scope>
</reference>
<dbReference type="EMBL" id="CADCXU010027032">
    <property type="protein sequence ID" value="CAB0013866.1"/>
    <property type="molecule type" value="Genomic_DNA"/>
</dbReference>
<evidence type="ECO:0000313" key="3">
    <source>
        <dbReference type="Proteomes" id="UP000479000"/>
    </source>
</evidence>
<proteinExistence type="predicted"/>
<sequence>MGLREEELINNKPRESRIIYVGTCCRVNRVGILLIMKNVHGGMTVISYHRGDARMARHALWRDLEVRIGPVQEGLASLRQILQKKDGRWRCRTFRTAGAAAPAAAAASIFNIKTETEKSELRPYQTSDRSPPHPTYRRTDPILRWADAISMFTLEGKIKLKISLLCTGNGR</sequence>
<keyword evidence="3" id="KW-1185">Reference proteome</keyword>
<dbReference type="AlphaFoldDB" id="A0A6H5HA32"/>
<organism evidence="2 3">
    <name type="scientific">Nesidiocoris tenuis</name>
    <dbReference type="NCBI Taxonomy" id="355587"/>
    <lineage>
        <taxon>Eukaryota</taxon>
        <taxon>Metazoa</taxon>
        <taxon>Ecdysozoa</taxon>
        <taxon>Arthropoda</taxon>
        <taxon>Hexapoda</taxon>
        <taxon>Insecta</taxon>
        <taxon>Pterygota</taxon>
        <taxon>Neoptera</taxon>
        <taxon>Paraneoptera</taxon>
        <taxon>Hemiptera</taxon>
        <taxon>Heteroptera</taxon>
        <taxon>Panheteroptera</taxon>
        <taxon>Cimicomorpha</taxon>
        <taxon>Miridae</taxon>
        <taxon>Dicyphina</taxon>
        <taxon>Nesidiocoris</taxon>
    </lineage>
</organism>
<evidence type="ECO:0000256" key="1">
    <source>
        <dbReference type="SAM" id="MobiDB-lite"/>
    </source>
</evidence>
<feature type="non-terminal residue" evidence="2">
    <location>
        <position position="171"/>
    </location>
</feature>
<name>A0A6H5HA32_9HEMI</name>
<evidence type="ECO:0000313" key="2">
    <source>
        <dbReference type="EMBL" id="CAB0013866.1"/>
    </source>
</evidence>